<evidence type="ECO:0000313" key="2">
    <source>
        <dbReference type="Proteomes" id="UP000887116"/>
    </source>
</evidence>
<keyword evidence="2" id="KW-1185">Reference proteome</keyword>
<comment type="caution">
    <text evidence="1">The sequence shown here is derived from an EMBL/GenBank/DDBJ whole genome shotgun (WGS) entry which is preliminary data.</text>
</comment>
<gene>
    <name evidence="1" type="ORF">TNCT_425811</name>
</gene>
<name>A0A8X6KDJ7_TRICU</name>
<protein>
    <submittedName>
        <fullName evidence="1">Uncharacterized protein</fullName>
    </submittedName>
</protein>
<sequence length="150" mass="17166">MTNPLAALRHNVKKNLNEGGRDLPHVERTFYQYSLQFSYKTMLKLGLHTLDILEINWSSQEDSHDSGRPDVFEFIHDSLNLPQGIHAKAKEASPNHDFHPHVSLLESDFQGQNNSLRDDESHSYQTMCFCFNLSIEHLPTPILAMPLPIS</sequence>
<organism evidence="1 2">
    <name type="scientific">Trichonephila clavata</name>
    <name type="common">Joro spider</name>
    <name type="synonym">Nephila clavata</name>
    <dbReference type="NCBI Taxonomy" id="2740835"/>
    <lineage>
        <taxon>Eukaryota</taxon>
        <taxon>Metazoa</taxon>
        <taxon>Ecdysozoa</taxon>
        <taxon>Arthropoda</taxon>
        <taxon>Chelicerata</taxon>
        <taxon>Arachnida</taxon>
        <taxon>Araneae</taxon>
        <taxon>Araneomorphae</taxon>
        <taxon>Entelegynae</taxon>
        <taxon>Araneoidea</taxon>
        <taxon>Nephilidae</taxon>
        <taxon>Trichonephila</taxon>
    </lineage>
</organism>
<dbReference type="AlphaFoldDB" id="A0A8X6KDJ7"/>
<evidence type="ECO:0000313" key="1">
    <source>
        <dbReference type="EMBL" id="GFQ72860.1"/>
    </source>
</evidence>
<proteinExistence type="predicted"/>
<dbReference type="EMBL" id="BMAO01031159">
    <property type="protein sequence ID" value="GFQ72860.1"/>
    <property type="molecule type" value="Genomic_DNA"/>
</dbReference>
<dbReference type="Proteomes" id="UP000887116">
    <property type="component" value="Unassembled WGS sequence"/>
</dbReference>
<reference evidence="1" key="1">
    <citation type="submission" date="2020-07" db="EMBL/GenBank/DDBJ databases">
        <title>Multicomponent nature underlies the extraordinary mechanical properties of spider dragline silk.</title>
        <authorList>
            <person name="Kono N."/>
            <person name="Nakamura H."/>
            <person name="Mori M."/>
            <person name="Yoshida Y."/>
            <person name="Ohtoshi R."/>
            <person name="Malay A.D."/>
            <person name="Moran D.A.P."/>
            <person name="Tomita M."/>
            <person name="Numata K."/>
            <person name="Arakawa K."/>
        </authorList>
    </citation>
    <scope>NUCLEOTIDE SEQUENCE</scope>
</reference>
<accession>A0A8X6KDJ7</accession>